<dbReference type="InterPro" id="IPR008949">
    <property type="entry name" value="Isoprenoid_synthase_dom_sf"/>
</dbReference>
<comment type="caution">
    <text evidence="2">The sequence shown here is derived from an EMBL/GenBank/DDBJ whole genome shotgun (WGS) entry which is preliminary data.</text>
</comment>
<dbReference type="Pfam" id="PF11911">
    <property type="entry name" value="DUF3429"/>
    <property type="match status" value="1"/>
</dbReference>
<protein>
    <recommendedName>
        <fullName evidence="4">Terpene synthase</fullName>
    </recommendedName>
</protein>
<keyword evidence="1" id="KW-0812">Transmembrane</keyword>
<keyword evidence="1" id="KW-1133">Transmembrane helix</keyword>
<evidence type="ECO:0000313" key="3">
    <source>
        <dbReference type="Proteomes" id="UP000775547"/>
    </source>
</evidence>
<dbReference type="InterPro" id="IPR021836">
    <property type="entry name" value="DUF3429"/>
</dbReference>
<keyword evidence="3" id="KW-1185">Reference proteome</keyword>
<organism evidence="2 3">
    <name type="scientific">Asterophora parasitica</name>
    <dbReference type="NCBI Taxonomy" id="117018"/>
    <lineage>
        <taxon>Eukaryota</taxon>
        <taxon>Fungi</taxon>
        <taxon>Dikarya</taxon>
        <taxon>Basidiomycota</taxon>
        <taxon>Agaricomycotina</taxon>
        <taxon>Agaricomycetes</taxon>
        <taxon>Agaricomycetidae</taxon>
        <taxon>Agaricales</taxon>
        <taxon>Tricholomatineae</taxon>
        <taxon>Lyophyllaceae</taxon>
        <taxon>Asterophora</taxon>
    </lineage>
</organism>
<gene>
    <name evidence="2" type="ORF">DXG03_001922</name>
</gene>
<evidence type="ECO:0000256" key="1">
    <source>
        <dbReference type="SAM" id="Phobius"/>
    </source>
</evidence>
<evidence type="ECO:0000313" key="2">
    <source>
        <dbReference type="EMBL" id="KAG5642880.1"/>
    </source>
</evidence>
<reference evidence="2" key="2">
    <citation type="submission" date="2021-10" db="EMBL/GenBank/DDBJ databases">
        <title>Phylogenomics reveals ancestral predisposition of the termite-cultivated fungus Termitomyces towards a domesticated lifestyle.</title>
        <authorList>
            <person name="Auxier B."/>
            <person name="Grum-Grzhimaylo A."/>
            <person name="Cardenas M.E."/>
            <person name="Lodge J.D."/>
            <person name="Laessoe T."/>
            <person name="Pedersen O."/>
            <person name="Smith M.E."/>
            <person name="Kuyper T.W."/>
            <person name="Franco-Molano E.A."/>
            <person name="Baroni T.J."/>
            <person name="Aanen D.K."/>
        </authorList>
    </citation>
    <scope>NUCLEOTIDE SEQUENCE</scope>
    <source>
        <strain evidence="2">AP01</strain>
        <tissue evidence="2">Mycelium</tissue>
    </source>
</reference>
<dbReference type="PANTHER" id="PTHR15887">
    <property type="entry name" value="TRANSMEMBRANE PROTEIN 69"/>
    <property type="match status" value="1"/>
</dbReference>
<accession>A0A9P7G8W7</accession>
<sequence length="625" mass="68758">MVATTASSTSSPVLGFSSLPEKFILPDLVSHCTFSLVYHPDGDAIAQQSVTWLDSNCPDLNAKQRKALRGLQAGELTAYCYNTTTSERLRVVSDFMNYLFHLDNISDGMMTRETDVLSDVVMNALWFSEQYTPTTGIGKEQPANELNPGKLARDFWARCIVDAGPGVQARFKETLGLFFEAVNIQARARDDGAIPDLEYALDIDLPDYVVEHPVMEALNQSTNDLVTWSNDIFSYNVEQSRGDTHNMIVILMRDGHTLQSAVDFVGDLCAQTINNFVQNRLNLPSWGEEVDAMVARYVDGLQDWIVGSLHWSFMTKRYFAGKGAEVKKSRRTVASSVSNRPGSQTIEHAATNIREEVGNSATDLAKMIAGANVSKDSPAPDGSASFLGITSLIAHQVPEPALVFGLLGGLPYMASSMITVYLAHSAGMAAMGVDTDIEPGVALTLLDQALNIQVTYGAVMLSFLGALHWGMEFAGYGGHKGYKRLCLGAAPVLFVWPTLAMQPMNALIWQWVGFTGLWYADAKVTSLGWTPKWYSQYRFYLSILVGTCIIGSLAGTSYYGPVAGHGFLSHDLDLIREERKKLLPQRSGYIPGDIEIAPAGENVDHYVRIHHKSHDKEQENKEEQK</sequence>
<reference evidence="2" key="1">
    <citation type="submission" date="2020-07" db="EMBL/GenBank/DDBJ databases">
        <authorList>
            <person name="Nieuwenhuis M."/>
            <person name="Van De Peppel L.J.J."/>
        </authorList>
    </citation>
    <scope>NUCLEOTIDE SEQUENCE</scope>
    <source>
        <strain evidence="2">AP01</strain>
        <tissue evidence="2">Mycelium</tissue>
    </source>
</reference>
<dbReference type="SUPFAM" id="SSF48576">
    <property type="entry name" value="Terpenoid synthases"/>
    <property type="match status" value="1"/>
</dbReference>
<dbReference type="OrthoDB" id="2861623at2759"/>
<feature type="transmembrane region" description="Helical" evidence="1">
    <location>
        <begin position="454"/>
        <end position="471"/>
    </location>
</feature>
<keyword evidence="1" id="KW-0472">Membrane</keyword>
<proteinExistence type="predicted"/>
<name>A0A9P7G8W7_9AGAR</name>
<dbReference type="Proteomes" id="UP000775547">
    <property type="component" value="Unassembled WGS sequence"/>
</dbReference>
<dbReference type="Pfam" id="PF19086">
    <property type="entry name" value="Terpene_syn_C_2"/>
    <property type="match status" value="1"/>
</dbReference>
<dbReference type="AlphaFoldDB" id="A0A9P7G8W7"/>
<feature type="transmembrane region" description="Helical" evidence="1">
    <location>
        <begin position="492"/>
        <end position="519"/>
    </location>
</feature>
<dbReference type="Gene3D" id="1.10.600.10">
    <property type="entry name" value="Farnesyl Diphosphate Synthase"/>
    <property type="match status" value="1"/>
</dbReference>
<dbReference type="EMBL" id="JABCKV010000149">
    <property type="protein sequence ID" value="KAG5642880.1"/>
    <property type="molecule type" value="Genomic_DNA"/>
</dbReference>
<dbReference type="PANTHER" id="PTHR15887:SF1">
    <property type="entry name" value="TRANSMEMBRANE PROTEIN 69"/>
    <property type="match status" value="1"/>
</dbReference>
<feature type="transmembrane region" description="Helical" evidence="1">
    <location>
        <begin position="539"/>
        <end position="560"/>
    </location>
</feature>
<evidence type="ECO:0008006" key="4">
    <source>
        <dbReference type="Google" id="ProtNLM"/>
    </source>
</evidence>